<dbReference type="Gene3D" id="3.20.20.70">
    <property type="entry name" value="Aldolase class I"/>
    <property type="match status" value="1"/>
</dbReference>
<accession>A0ABS7B6G0</accession>
<reference evidence="12 13" key="1">
    <citation type="journal article" date="2013" name="Antonie Van Leeuwenhoek">
        <title>Actinoplanes hulinensis sp. nov., a novel actinomycete isolated from soybean root (Glycine max (L.) Merr).</title>
        <authorList>
            <person name="Shen Y."/>
            <person name="Liu C."/>
            <person name="Wang X."/>
            <person name="Zhao J."/>
            <person name="Jia F."/>
            <person name="Zhang Y."/>
            <person name="Wang L."/>
            <person name="Yang D."/>
            <person name="Xiang W."/>
        </authorList>
    </citation>
    <scope>NUCLEOTIDE SEQUENCE [LARGE SCALE GENOMIC DNA]</scope>
    <source>
        <strain evidence="12 13">NEAU-M9</strain>
    </source>
</reference>
<comment type="caution">
    <text evidence="12">The sequence shown here is derived from an EMBL/GenBank/DDBJ whole genome shotgun (WGS) entry which is preliminary data.</text>
</comment>
<dbReference type="InterPro" id="IPR004559">
    <property type="entry name" value="HemW-like"/>
</dbReference>
<gene>
    <name evidence="12" type="primary">hemW</name>
    <name evidence="12" type="ORF">KZ829_22800</name>
</gene>
<dbReference type="SUPFAM" id="SSF102114">
    <property type="entry name" value="Radical SAM enzymes"/>
    <property type="match status" value="1"/>
</dbReference>
<evidence type="ECO:0000256" key="6">
    <source>
        <dbReference type="ARBA" id="ARBA00023004"/>
    </source>
</evidence>
<evidence type="ECO:0000256" key="1">
    <source>
        <dbReference type="ARBA" id="ARBA00006100"/>
    </source>
</evidence>
<dbReference type="RefSeq" id="WP_220145971.1">
    <property type="nucleotide sequence ID" value="NZ_JAHXZI010000012.1"/>
</dbReference>
<evidence type="ECO:0000256" key="8">
    <source>
        <dbReference type="ARBA" id="ARBA00023186"/>
    </source>
</evidence>
<keyword evidence="3 9" id="KW-0349">Heme</keyword>
<dbReference type="NCBIfam" id="TIGR00539">
    <property type="entry name" value="hemN_rel"/>
    <property type="match status" value="1"/>
</dbReference>
<evidence type="ECO:0000256" key="10">
    <source>
        <dbReference type="SAM" id="MobiDB-lite"/>
    </source>
</evidence>
<evidence type="ECO:0000256" key="9">
    <source>
        <dbReference type="RuleBase" id="RU364116"/>
    </source>
</evidence>
<dbReference type="InterPro" id="IPR058240">
    <property type="entry name" value="rSAM_sf"/>
</dbReference>
<dbReference type="PROSITE" id="PS51918">
    <property type="entry name" value="RADICAL_SAM"/>
    <property type="match status" value="1"/>
</dbReference>
<dbReference type="SFLD" id="SFLDF00288">
    <property type="entry name" value="HemN-like__clustered_with_nucl"/>
    <property type="match status" value="1"/>
</dbReference>
<proteinExistence type="inferred from homology"/>
<dbReference type="SFLD" id="SFLDG01082">
    <property type="entry name" value="B12-binding_domain_containing"/>
    <property type="match status" value="1"/>
</dbReference>
<evidence type="ECO:0000256" key="7">
    <source>
        <dbReference type="ARBA" id="ARBA00023014"/>
    </source>
</evidence>
<dbReference type="SFLD" id="SFLDG01065">
    <property type="entry name" value="anaerobic_coproporphyrinogen-I"/>
    <property type="match status" value="2"/>
</dbReference>
<evidence type="ECO:0000313" key="12">
    <source>
        <dbReference type="EMBL" id="MBW6436575.1"/>
    </source>
</evidence>
<organism evidence="12 13">
    <name type="scientific">Actinoplanes hulinensis</name>
    <dbReference type="NCBI Taxonomy" id="1144547"/>
    <lineage>
        <taxon>Bacteria</taxon>
        <taxon>Bacillati</taxon>
        <taxon>Actinomycetota</taxon>
        <taxon>Actinomycetes</taxon>
        <taxon>Micromonosporales</taxon>
        <taxon>Micromonosporaceae</taxon>
        <taxon>Actinoplanes</taxon>
    </lineage>
</organism>
<dbReference type="SFLD" id="SFLDS00029">
    <property type="entry name" value="Radical_SAM"/>
    <property type="match status" value="2"/>
</dbReference>
<comment type="similarity">
    <text evidence="1">Belongs to the anaerobic coproporphyrinogen-III oxidase family. HemW subfamily.</text>
</comment>
<dbReference type="PANTHER" id="PTHR13932:SF5">
    <property type="entry name" value="RADICAL S-ADENOSYL METHIONINE DOMAIN-CONTAINING PROTEIN 1, MITOCHONDRIAL"/>
    <property type="match status" value="1"/>
</dbReference>
<keyword evidence="6 9" id="KW-0408">Iron</keyword>
<keyword evidence="8 9" id="KW-0143">Chaperone</keyword>
<dbReference type="InterPro" id="IPR034505">
    <property type="entry name" value="Coproporphyrinogen-III_oxidase"/>
</dbReference>
<comment type="function">
    <text evidence="9">Probably acts as a heme chaperone, transferring heme to an unknown acceptor. Binds one molecule of heme per monomer, possibly covalently. Binds 1 [4Fe-4S] cluster. The cluster is coordinated with 3 cysteines and an exchangeable S-adenosyl-L-methionine.</text>
</comment>
<dbReference type="PANTHER" id="PTHR13932">
    <property type="entry name" value="COPROPORPHYRINIGEN III OXIDASE"/>
    <property type="match status" value="1"/>
</dbReference>
<dbReference type="Proteomes" id="UP001519863">
    <property type="component" value="Unassembled WGS sequence"/>
</dbReference>
<dbReference type="InterPro" id="IPR007197">
    <property type="entry name" value="rSAM"/>
</dbReference>
<keyword evidence="5 9" id="KW-0479">Metal-binding</keyword>
<evidence type="ECO:0000256" key="5">
    <source>
        <dbReference type="ARBA" id="ARBA00022723"/>
    </source>
</evidence>
<feature type="domain" description="Radical SAM core" evidence="11">
    <location>
        <begin position="24"/>
        <end position="264"/>
    </location>
</feature>
<evidence type="ECO:0000256" key="4">
    <source>
        <dbReference type="ARBA" id="ARBA00022691"/>
    </source>
</evidence>
<dbReference type="SFLD" id="SFLDF00562">
    <property type="entry name" value="HemN-like__clustered_with_heat"/>
    <property type="match status" value="1"/>
</dbReference>
<keyword evidence="9" id="KW-0963">Cytoplasm</keyword>
<comment type="subcellular location">
    <subcellularLocation>
        <location evidence="9">Cytoplasm</location>
    </subcellularLocation>
</comment>
<dbReference type="CDD" id="cd01335">
    <property type="entry name" value="Radical_SAM"/>
    <property type="match status" value="1"/>
</dbReference>
<evidence type="ECO:0000256" key="3">
    <source>
        <dbReference type="ARBA" id="ARBA00022617"/>
    </source>
</evidence>
<dbReference type="InterPro" id="IPR006638">
    <property type="entry name" value="Elp3/MiaA/NifB-like_rSAM"/>
</dbReference>
<sequence length="399" mass="42523">MAGALPDGEPVPDDGSLPDEATREVGKDGFAVYVHVPFCASRCGYCDFNTYTASELGGGASREEYADTVLAELALAARVIEPGRVDTVFVGGGTPTLLPAGDLARILDGIDRTWGLAPGAEVTTEANPESVDPAYLRELRRGGFTRISLGMQSAAENVLRVLDRRHTAGRAPRAAAEAGEAGFEHVNLDLIYGTPGETPEDFAASLDAVIGAGVDHVSAYALIVEDGTRMAGRMRRGELPYPSDDVAADRYLAAEAALSEAGLTWYEVSNWAQPGGECRHNLLYWTGADWWGLGPGAHSHVGGVRWWNVKHPVTYAKRLAAGTSPGHARETLSGDDRHMEDVMLRVRLRDGIPLDRVDATGAARALADGLLEPGAYDDGRLVLTLRGRLLADAVIRDVV</sequence>
<dbReference type="SMART" id="SM00729">
    <property type="entry name" value="Elp3"/>
    <property type="match status" value="1"/>
</dbReference>
<keyword evidence="4 9" id="KW-0949">S-adenosyl-L-methionine</keyword>
<name>A0ABS7B6G0_9ACTN</name>
<keyword evidence="7 9" id="KW-0411">Iron-sulfur</keyword>
<protein>
    <recommendedName>
        <fullName evidence="2 9">Heme chaperone HemW</fullName>
    </recommendedName>
</protein>
<dbReference type="InterPro" id="IPR013785">
    <property type="entry name" value="Aldolase_TIM"/>
</dbReference>
<dbReference type="Pfam" id="PF04055">
    <property type="entry name" value="Radical_SAM"/>
    <property type="match status" value="1"/>
</dbReference>
<evidence type="ECO:0000259" key="11">
    <source>
        <dbReference type="PROSITE" id="PS51918"/>
    </source>
</evidence>
<keyword evidence="13" id="KW-1185">Reference proteome</keyword>
<feature type="region of interest" description="Disordered" evidence="10">
    <location>
        <begin position="1"/>
        <end position="22"/>
    </location>
</feature>
<dbReference type="EMBL" id="JAHXZI010000012">
    <property type="protein sequence ID" value="MBW6436575.1"/>
    <property type="molecule type" value="Genomic_DNA"/>
</dbReference>
<evidence type="ECO:0000313" key="13">
    <source>
        <dbReference type="Proteomes" id="UP001519863"/>
    </source>
</evidence>
<keyword evidence="9" id="KW-0004">4Fe-4S</keyword>
<evidence type="ECO:0000256" key="2">
    <source>
        <dbReference type="ARBA" id="ARBA00017228"/>
    </source>
</evidence>